<name>A0A9P1PT50_YEREN</name>
<evidence type="ECO:0000313" key="1">
    <source>
        <dbReference type="EMBL" id="CNF12770.1"/>
    </source>
</evidence>
<comment type="caution">
    <text evidence="1">The sequence shown here is derived from an EMBL/GenBank/DDBJ whole genome shotgun (WGS) entry which is preliminary data.</text>
</comment>
<dbReference type="Proteomes" id="UP000041356">
    <property type="component" value="Unassembled WGS sequence"/>
</dbReference>
<protein>
    <submittedName>
        <fullName evidence="1">Uncharacterized protein</fullName>
    </submittedName>
</protein>
<organism evidence="1 2">
    <name type="scientific">Yersinia enterocolitica</name>
    <dbReference type="NCBI Taxonomy" id="630"/>
    <lineage>
        <taxon>Bacteria</taxon>
        <taxon>Pseudomonadati</taxon>
        <taxon>Pseudomonadota</taxon>
        <taxon>Gammaproteobacteria</taxon>
        <taxon>Enterobacterales</taxon>
        <taxon>Yersiniaceae</taxon>
        <taxon>Yersinia</taxon>
    </lineage>
</organism>
<dbReference type="RefSeq" id="WP_050130103.1">
    <property type="nucleotide sequence ID" value="NZ_CAKODN010000039.1"/>
</dbReference>
<evidence type="ECO:0000313" key="2">
    <source>
        <dbReference type="Proteomes" id="UP000041356"/>
    </source>
</evidence>
<dbReference type="EMBL" id="CPZF01000001">
    <property type="protein sequence ID" value="CNF12770.1"/>
    <property type="molecule type" value="Genomic_DNA"/>
</dbReference>
<accession>A0A9P1PT50</accession>
<proteinExistence type="predicted"/>
<reference evidence="1 2" key="1">
    <citation type="submission" date="2015-03" db="EMBL/GenBank/DDBJ databases">
        <authorList>
            <consortium name="Pathogen Informatics"/>
            <person name="Murphy D."/>
        </authorList>
    </citation>
    <scope>NUCLEOTIDE SEQUENCE [LARGE SCALE GENOMIC DNA]</scope>
    <source>
        <strain evidence="1 2">IP27818</strain>
    </source>
</reference>
<sequence length="82" mass="9684">MFPTLKVEALAARRMTEQQIADVLDIDLQQIDREQLRLFRESIRKGRAKGEAELRDALYKQAKAGDRSAYIELMKRERNTRY</sequence>
<dbReference type="AlphaFoldDB" id="A0A9P1PT50"/>
<gene>
    <name evidence="1" type="ORF">ERS137939_00816</name>
</gene>